<sequence>MSTTRSTTIRMMPGGAGFCRRRLAEERREAEDWLKPRVITYRSFIDSVERSTKELTIGERTRLNDNNNNNNNQKQLNYWTFKRNFVSGSSSKTKRTTNKSDATSLPLNDDDDDDGDIFQDVSGDTKLRFDDDDVDDRMKFLRFKAVWRLVKSVTVATAVVIFQLYHNWVGSINKQQRTHDDLPR</sequence>
<organism evidence="3 4">
    <name type="scientific">Trichogramma kaykai</name>
    <dbReference type="NCBI Taxonomy" id="54128"/>
    <lineage>
        <taxon>Eukaryota</taxon>
        <taxon>Metazoa</taxon>
        <taxon>Ecdysozoa</taxon>
        <taxon>Arthropoda</taxon>
        <taxon>Hexapoda</taxon>
        <taxon>Insecta</taxon>
        <taxon>Pterygota</taxon>
        <taxon>Neoptera</taxon>
        <taxon>Endopterygota</taxon>
        <taxon>Hymenoptera</taxon>
        <taxon>Apocrita</taxon>
        <taxon>Proctotrupomorpha</taxon>
        <taxon>Chalcidoidea</taxon>
        <taxon>Trichogrammatidae</taxon>
        <taxon>Trichogramma</taxon>
    </lineage>
</organism>
<keyword evidence="4" id="KW-1185">Reference proteome</keyword>
<name>A0ABD2XKV1_9HYME</name>
<keyword evidence="2" id="KW-0812">Transmembrane</keyword>
<feature type="region of interest" description="Disordered" evidence="1">
    <location>
        <begin position="88"/>
        <end position="114"/>
    </location>
</feature>
<comment type="caution">
    <text evidence="3">The sequence shown here is derived from an EMBL/GenBank/DDBJ whole genome shotgun (WGS) entry which is preliminary data.</text>
</comment>
<feature type="transmembrane region" description="Helical" evidence="2">
    <location>
        <begin position="145"/>
        <end position="165"/>
    </location>
</feature>
<evidence type="ECO:0000313" key="3">
    <source>
        <dbReference type="EMBL" id="KAL3406043.1"/>
    </source>
</evidence>
<reference evidence="3 4" key="1">
    <citation type="journal article" date="2024" name="bioRxiv">
        <title>A reference genome for Trichogramma kaykai: A tiny desert-dwelling parasitoid wasp with competing sex-ratio distorters.</title>
        <authorList>
            <person name="Culotta J."/>
            <person name="Lindsey A.R."/>
        </authorList>
    </citation>
    <scope>NUCLEOTIDE SEQUENCE [LARGE SCALE GENOMIC DNA]</scope>
    <source>
        <strain evidence="3 4">KSX58</strain>
    </source>
</reference>
<accession>A0ABD2XKV1</accession>
<dbReference type="EMBL" id="JBJJXI010000019">
    <property type="protein sequence ID" value="KAL3406043.1"/>
    <property type="molecule type" value="Genomic_DNA"/>
</dbReference>
<dbReference type="Proteomes" id="UP001627154">
    <property type="component" value="Unassembled WGS sequence"/>
</dbReference>
<evidence type="ECO:0000313" key="4">
    <source>
        <dbReference type="Proteomes" id="UP001627154"/>
    </source>
</evidence>
<protein>
    <submittedName>
        <fullName evidence="3">Uncharacterized protein</fullName>
    </submittedName>
</protein>
<keyword evidence="2" id="KW-0472">Membrane</keyword>
<proteinExistence type="predicted"/>
<evidence type="ECO:0000256" key="1">
    <source>
        <dbReference type="SAM" id="MobiDB-lite"/>
    </source>
</evidence>
<evidence type="ECO:0000256" key="2">
    <source>
        <dbReference type="SAM" id="Phobius"/>
    </source>
</evidence>
<gene>
    <name evidence="3" type="ORF">TKK_001443</name>
</gene>
<keyword evidence="2" id="KW-1133">Transmembrane helix</keyword>
<dbReference type="AlphaFoldDB" id="A0ABD2XKV1"/>